<dbReference type="PROSITE" id="PS50977">
    <property type="entry name" value="HTH_TETR_2"/>
    <property type="match status" value="1"/>
</dbReference>
<keyword evidence="1 2" id="KW-0238">DNA-binding</keyword>
<organism evidence="4 5">
    <name type="scientific">Ligilactobacillus acidipiscis</name>
    <dbReference type="NCBI Taxonomy" id="89059"/>
    <lineage>
        <taxon>Bacteria</taxon>
        <taxon>Bacillati</taxon>
        <taxon>Bacillota</taxon>
        <taxon>Bacilli</taxon>
        <taxon>Lactobacillales</taxon>
        <taxon>Lactobacillaceae</taxon>
        <taxon>Ligilactobacillus</taxon>
    </lineage>
</organism>
<dbReference type="PRINTS" id="PR00455">
    <property type="entry name" value="HTHTETR"/>
</dbReference>
<protein>
    <submittedName>
        <fullName evidence="4">TetR/AcrR family transcriptional regulator</fullName>
    </submittedName>
</protein>
<evidence type="ECO:0000256" key="1">
    <source>
        <dbReference type="ARBA" id="ARBA00023125"/>
    </source>
</evidence>
<evidence type="ECO:0000313" key="5">
    <source>
        <dbReference type="Proteomes" id="UP000707535"/>
    </source>
</evidence>
<proteinExistence type="predicted"/>
<dbReference type="AlphaFoldDB" id="A0A921F9K6"/>
<dbReference type="Pfam" id="PF00440">
    <property type="entry name" value="TetR_N"/>
    <property type="match status" value="1"/>
</dbReference>
<dbReference type="Proteomes" id="UP000707535">
    <property type="component" value="Unassembled WGS sequence"/>
</dbReference>
<accession>A0A921F9K6</accession>
<evidence type="ECO:0000313" key="4">
    <source>
        <dbReference type="EMBL" id="HJE96943.1"/>
    </source>
</evidence>
<gene>
    <name evidence="4" type="ORF">K8V00_04915</name>
</gene>
<feature type="domain" description="HTH tetR-type" evidence="3">
    <location>
        <begin position="20"/>
        <end position="80"/>
    </location>
</feature>
<evidence type="ECO:0000259" key="3">
    <source>
        <dbReference type="PROSITE" id="PS50977"/>
    </source>
</evidence>
<dbReference type="PANTHER" id="PTHR43479:SF11">
    <property type="entry name" value="ACREF_ENVCD OPERON REPRESSOR-RELATED"/>
    <property type="match status" value="1"/>
</dbReference>
<dbReference type="InterPro" id="IPR009057">
    <property type="entry name" value="Homeodomain-like_sf"/>
</dbReference>
<sequence>MPTNELFSHLDEWYSLTEMPAGKRKIFSAALTLFSEKGFSKVGTKEIAQQAGVSQSTLFKHFHTKEELLQQILDPLIANILPDYEKNFAASLPEKMTKENLESFIYAALEERFTFLLNNQEAVKILLVELSTNDHIKQQMLAEFNKQKKHFMLQVWQIFAPFKGPHSQLNAASFMRFILSQLLGYFYLTVQLCPEHKFNYEKDLREIAKELYQIITA</sequence>
<dbReference type="InterPro" id="IPR050624">
    <property type="entry name" value="HTH-type_Tx_Regulator"/>
</dbReference>
<reference evidence="4" key="1">
    <citation type="journal article" date="2021" name="PeerJ">
        <title>Extensive microbial diversity within the chicken gut microbiome revealed by metagenomics and culture.</title>
        <authorList>
            <person name="Gilroy R."/>
            <person name="Ravi A."/>
            <person name="Getino M."/>
            <person name="Pursley I."/>
            <person name="Horton D.L."/>
            <person name="Alikhan N.F."/>
            <person name="Baker D."/>
            <person name="Gharbi K."/>
            <person name="Hall N."/>
            <person name="Watson M."/>
            <person name="Adriaenssens E.M."/>
            <person name="Foster-Nyarko E."/>
            <person name="Jarju S."/>
            <person name="Secka A."/>
            <person name="Antonio M."/>
            <person name="Oren A."/>
            <person name="Chaudhuri R.R."/>
            <person name="La Ragione R."/>
            <person name="Hildebrand F."/>
            <person name="Pallen M.J."/>
        </authorList>
    </citation>
    <scope>NUCLEOTIDE SEQUENCE</scope>
    <source>
        <strain evidence="4">CHK174-6876</strain>
    </source>
</reference>
<dbReference type="SUPFAM" id="SSF46689">
    <property type="entry name" value="Homeodomain-like"/>
    <property type="match status" value="1"/>
</dbReference>
<comment type="caution">
    <text evidence="4">The sequence shown here is derived from an EMBL/GenBank/DDBJ whole genome shotgun (WGS) entry which is preliminary data.</text>
</comment>
<dbReference type="Gene3D" id="1.10.357.10">
    <property type="entry name" value="Tetracycline Repressor, domain 2"/>
    <property type="match status" value="1"/>
</dbReference>
<dbReference type="InterPro" id="IPR001647">
    <property type="entry name" value="HTH_TetR"/>
</dbReference>
<dbReference type="GO" id="GO:0003677">
    <property type="term" value="F:DNA binding"/>
    <property type="evidence" value="ECO:0007669"/>
    <property type="project" value="UniProtKB-UniRule"/>
</dbReference>
<name>A0A921F9K6_9LACO</name>
<dbReference type="PANTHER" id="PTHR43479">
    <property type="entry name" value="ACREF/ENVCD OPERON REPRESSOR-RELATED"/>
    <property type="match status" value="1"/>
</dbReference>
<dbReference type="EMBL" id="DYXG01000041">
    <property type="protein sequence ID" value="HJE96943.1"/>
    <property type="molecule type" value="Genomic_DNA"/>
</dbReference>
<reference evidence="4" key="2">
    <citation type="submission" date="2021-09" db="EMBL/GenBank/DDBJ databases">
        <authorList>
            <person name="Gilroy R."/>
        </authorList>
    </citation>
    <scope>NUCLEOTIDE SEQUENCE</scope>
    <source>
        <strain evidence="4">CHK174-6876</strain>
    </source>
</reference>
<evidence type="ECO:0000256" key="2">
    <source>
        <dbReference type="PROSITE-ProRule" id="PRU00335"/>
    </source>
</evidence>
<feature type="DNA-binding region" description="H-T-H motif" evidence="2">
    <location>
        <begin position="43"/>
        <end position="62"/>
    </location>
</feature>